<gene>
    <name evidence="2" type="ORF">BaRGS_00012336</name>
</gene>
<dbReference type="EMBL" id="JACVVK020000067">
    <property type="protein sequence ID" value="KAK7496414.1"/>
    <property type="molecule type" value="Genomic_DNA"/>
</dbReference>
<feature type="compositionally biased region" description="Polar residues" evidence="1">
    <location>
        <begin position="77"/>
        <end position="86"/>
    </location>
</feature>
<organism evidence="2 3">
    <name type="scientific">Batillaria attramentaria</name>
    <dbReference type="NCBI Taxonomy" id="370345"/>
    <lineage>
        <taxon>Eukaryota</taxon>
        <taxon>Metazoa</taxon>
        <taxon>Spiralia</taxon>
        <taxon>Lophotrochozoa</taxon>
        <taxon>Mollusca</taxon>
        <taxon>Gastropoda</taxon>
        <taxon>Caenogastropoda</taxon>
        <taxon>Sorbeoconcha</taxon>
        <taxon>Cerithioidea</taxon>
        <taxon>Batillariidae</taxon>
        <taxon>Batillaria</taxon>
    </lineage>
</organism>
<protein>
    <submittedName>
        <fullName evidence="2">Uncharacterized protein</fullName>
    </submittedName>
</protein>
<proteinExistence type="predicted"/>
<comment type="caution">
    <text evidence="2">The sequence shown here is derived from an EMBL/GenBank/DDBJ whole genome shotgun (WGS) entry which is preliminary data.</text>
</comment>
<keyword evidence="3" id="KW-1185">Reference proteome</keyword>
<sequence length="188" mass="20764">MITKTVTEVIPVPLIPPSQCTTVRLACHIKHGGELNLQSPVTSDRSSDETTLKSTYSDVVTATPVGPPQPSRLNPVVTGSTASSSGPPQPSMLNPVLSLAEQQHVYRQQPPLQGHQQHPQPGPVPTFAPEWQPYHQQLHHHQHHQQFLASASPSPWQQLPPENFRCLDYRPLLHPYFNSSVAPPPYQA</sequence>
<evidence type="ECO:0000313" key="2">
    <source>
        <dbReference type="EMBL" id="KAK7496414.1"/>
    </source>
</evidence>
<evidence type="ECO:0000313" key="3">
    <source>
        <dbReference type="Proteomes" id="UP001519460"/>
    </source>
</evidence>
<feature type="region of interest" description="Disordered" evidence="1">
    <location>
        <begin position="35"/>
        <end position="54"/>
    </location>
</feature>
<feature type="region of interest" description="Disordered" evidence="1">
    <location>
        <begin position="60"/>
        <end position="94"/>
    </location>
</feature>
<accession>A0ABD0LAJ1</accession>
<dbReference type="Proteomes" id="UP001519460">
    <property type="component" value="Unassembled WGS sequence"/>
</dbReference>
<name>A0ABD0LAJ1_9CAEN</name>
<feature type="region of interest" description="Disordered" evidence="1">
    <location>
        <begin position="108"/>
        <end position="130"/>
    </location>
</feature>
<feature type="non-terminal residue" evidence="2">
    <location>
        <position position="188"/>
    </location>
</feature>
<dbReference type="AlphaFoldDB" id="A0ABD0LAJ1"/>
<evidence type="ECO:0000256" key="1">
    <source>
        <dbReference type="SAM" id="MobiDB-lite"/>
    </source>
</evidence>
<feature type="compositionally biased region" description="Low complexity" evidence="1">
    <location>
        <begin position="108"/>
        <end position="119"/>
    </location>
</feature>
<reference evidence="2 3" key="1">
    <citation type="journal article" date="2023" name="Sci. Data">
        <title>Genome assembly of the Korean intertidal mud-creeper Batillaria attramentaria.</title>
        <authorList>
            <person name="Patra A.K."/>
            <person name="Ho P.T."/>
            <person name="Jun S."/>
            <person name="Lee S.J."/>
            <person name="Kim Y."/>
            <person name="Won Y.J."/>
        </authorList>
    </citation>
    <scope>NUCLEOTIDE SEQUENCE [LARGE SCALE GENOMIC DNA]</scope>
    <source>
        <strain evidence="2">Wonlab-2016</strain>
    </source>
</reference>